<protein>
    <submittedName>
        <fullName evidence="4">Penicillin-binding protein</fullName>
    </submittedName>
</protein>
<dbReference type="PANTHER" id="PTHR30627:SF24">
    <property type="entry name" value="PENICILLIN-BINDING PROTEIN 4B"/>
    <property type="match status" value="1"/>
</dbReference>
<name>A0A401W8K8_STREY</name>
<dbReference type="Gene3D" id="3.40.710.10">
    <property type="entry name" value="DD-peptidase/beta-lactamase superfamily"/>
    <property type="match status" value="1"/>
</dbReference>
<proteinExistence type="predicted"/>
<dbReference type="Proteomes" id="UP000286746">
    <property type="component" value="Unassembled WGS sequence"/>
</dbReference>
<dbReference type="EMBL" id="BHZD01000001">
    <property type="protein sequence ID" value="GCD45647.1"/>
    <property type="molecule type" value="Genomic_DNA"/>
</dbReference>
<dbReference type="GO" id="GO:0071972">
    <property type="term" value="F:peptidoglycan L,D-transpeptidase activity"/>
    <property type="evidence" value="ECO:0007669"/>
    <property type="project" value="TreeGrafter"/>
</dbReference>
<dbReference type="GO" id="GO:0008658">
    <property type="term" value="F:penicillin binding"/>
    <property type="evidence" value="ECO:0007669"/>
    <property type="project" value="InterPro"/>
</dbReference>
<keyword evidence="2" id="KW-0472">Membrane</keyword>
<comment type="caution">
    <text evidence="4">The sequence shown here is derived from an EMBL/GenBank/DDBJ whole genome shotgun (WGS) entry which is preliminary data.</text>
</comment>
<accession>A0A401W8K8</accession>
<evidence type="ECO:0000313" key="5">
    <source>
        <dbReference type="Proteomes" id="UP000286746"/>
    </source>
</evidence>
<sequence>MRTGVKYVVGGVFAAMVGVAGVGAYNVYEAFAGGNSGTSETSAGTSASRPTGPPSEEEVRNTARDFLAAWSKGDTETAALLTDNAEGARQALTGFHDEALVSKVSFEAGQSNGAKVPFHVTAELSVGKGERKGEDSDAGMNEGKEADEGKGGPEHSTWSYDSALRVVRGKTTGKALVDWQPTVVHPALHRGESLQTGSDGAPPVKAVDRNGAELDAEALPSLGAILPALRESYGEKAGGVQGIEVRVVGEGGEPGRTLHTVVKGREGTLRTTLDVNVQRAAEAAVNDYRQASVVVVKPGSGDILAVANHRTDQFNAAFQGRLAPGSTMKVVTAAMLMEKGLVSADKSVECPKYASAGGRSFHNQGMFAISGGTFSDSFARSCNTAFIGLADRLSGTDLSNEAQEVFGLGKDWKAGIPTFDGSVPQSDGADTPAALIGQGRVQANPLNMASVAATAKAGYFSQPVLVSPKLDGRPVAHASRALPPSVAAQLRAMMRRTAVSGTGARAMAGLSGDIGAKTGSAEADGQGDANSWFLGYRNDAAAAAVVQQGGHGGDAAGPIVRRVLAARR</sequence>
<feature type="region of interest" description="Disordered" evidence="1">
    <location>
        <begin position="126"/>
        <end position="157"/>
    </location>
</feature>
<dbReference type="SUPFAM" id="SSF56601">
    <property type="entry name" value="beta-lactamase/transpeptidase-like"/>
    <property type="match status" value="1"/>
</dbReference>
<dbReference type="RefSeq" id="WP_125056166.1">
    <property type="nucleotide sequence ID" value="NZ_BHZD01000001.1"/>
</dbReference>
<evidence type="ECO:0000256" key="2">
    <source>
        <dbReference type="SAM" id="Phobius"/>
    </source>
</evidence>
<reference evidence="4 5" key="1">
    <citation type="submission" date="2018-11" db="EMBL/GenBank/DDBJ databases">
        <title>Whole genome sequence of Streptomyces paromomycinus NBRC 15454(T).</title>
        <authorList>
            <person name="Komaki H."/>
            <person name="Tamura T."/>
        </authorList>
    </citation>
    <scope>NUCLEOTIDE SEQUENCE [LARGE SCALE GENOMIC DNA]</scope>
    <source>
        <strain evidence="4 5">NBRC 15454</strain>
    </source>
</reference>
<dbReference type="GO" id="GO:0071555">
    <property type="term" value="P:cell wall organization"/>
    <property type="evidence" value="ECO:0007669"/>
    <property type="project" value="TreeGrafter"/>
</dbReference>
<feature type="region of interest" description="Disordered" evidence="1">
    <location>
        <begin position="36"/>
        <end position="58"/>
    </location>
</feature>
<gene>
    <name evidence="4" type="ORF">GKJPGBOP_05384</name>
</gene>
<evidence type="ECO:0000259" key="3">
    <source>
        <dbReference type="Pfam" id="PF00905"/>
    </source>
</evidence>
<evidence type="ECO:0000256" key="1">
    <source>
        <dbReference type="SAM" id="MobiDB-lite"/>
    </source>
</evidence>
<dbReference type="GO" id="GO:0005886">
    <property type="term" value="C:plasma membrane"/>
    <property type="evidence" value="ECO:0007669"/>
    <property type="project" value="TreeGrafter"/>
</dbReference>
<dbReference type="Pfam" id="PF00905">
    <property type="entry name" value="Transpeptidase"/>
    <property type="match status" value="1"/>
</dbReference>
<keyword evidence="5" id="KW-1185">Reference proteome</keyword>
<feature type="domain" description="Penicillin-binding protein transpeptidase" evidence="3">
    <location>
        <begin position="292"/>
        <end position="564"/>
    </location>
</feature>
<dbReference type="AlphaFoldDB" id="A0A401W8K8"/>
<feature type="compositionally biased region" description="Low complexity" evidence="1">
    <location>
        <begin position="36"/>
        <end position="48"/>
    </location>
</feature>
<keyword evidence="2" id="KW-1133">Transmembrane helix</keyword>
<dbReference type="PANTHER" id="PTHR30627">
    <property type="entry name" value="PEPTIDOGLYCAN D,D-TRANSPEPTIDASE"/>
    <property type="match status" value="1"/>
</dbReference>
<keyword evidence="2" id="KW-0812">Transmembrane</keyword>
<feature type="compositionally biased region" description="Basic and acidic residues" evidence="1">
    <location>
        <begin position="142"/>
        <end position="153"/>
    </location>
</feature>
<dbReference type="InterPro" id="IPR001460">
    <property type="entry name" value="PCN-bd_Tpept"/>
</dbReference>
<dbReference type="InterPro" id="IPR012338">
    <property type="entry name" value="Beta-lactam/transpept-like"/>
</dbReference>
<organism evidence="4 5">
    <name type="scientific">Streptomyces paromomycinus</name>
    <name type="common">Streptomyces rimosus subsp. paromomycinus</name>
    <dbReference type="NCBI Taxonomy" id="92743"/>
    <lineage>
        <taxon>Bacteria</taxon>
        <taxon>Bacillati</taxon>
        <taxon>Actinomycetota</taxon>
        <taxon>Actinomycetes</taxon>
        <taxon>Kitasatosporales</taxon>
        <taxon>Streptomycetaceae</taxon>
        <taxon>Streptomyces</taxon>
    </lineage>
</organism>
<feature type="transmembrane region" description="Helical" evidence="2">
    <location>
        <begin position="7"/>
        <end position="28"/>
    </location>
</feature>
<evidence type="ECO:0000313" key="4">
    <source>
        <dbReference type="EMBL" id="GCD45647.1"/>
    </source>
</evidence>
<dbReference type="InterPro" id="IPR050515">
    <property type="entry name" value="Beta-lactam/transpept"/>
</dbReference>